<feature type="chain" id="PRO_5039475746" evidence="4">
    <location>
        <begin position="24"/>
        <end position="455"/>
    </location>
</feature>
<dbReference type="Proteomes" id="UP000199659">
    <property type="component" value="Unassembled WGS sequence"/>
</dbReference>
<evidence type="ECO:0000313" key="6">
    <source>
        <dbReference type="Proteomes" id="UP000199659"/>
    </source>
</evidence>
<protein>
    <submittedName>
        <fullName evidence="5">Raffinose/stachyose/melibiose transport system substrate-binding protein</fullName>
    </submittedName>
</protein>
<organism evidence="5 6">
    <name type="scientific">Anaeromicropila populeti</name>
    <dbReference type="NCBI Taxonomy" id="37658"/>
    <lineage>
        <taxon>Bacteria</taxon>
        <taxon>Bacillati</taxon>
        <taxon>Bacillota</taxon>
        <taxon>Clostridia</taxon>
        <taxon>Lachnospirales</taxon>
        <taxon>Lachnospiraceae</taxon>
        <taxon>Anaeromicropila</taxon>
    </lineage>
</organism>
<name>A0A1I6HUS8_9FIRM</name>
<evidence type="ECO:0000313" key="5">
    <source>
        <dbReference type="EMBL" id="SFR58212.1"/>
    </source>
</evidence>
<proteinExistence type="inferred from homology"/>
<keyword evidence="3 4" id="KW-0732">Signal</keyword>
<evidence type="ECO:0000256" key="4">
    <source>
        <dbReference type="SAM" id="SignalP"/>
    </source>
</evidence>
<dbReference type="STRING" id="37658.SAMN05661086_00316"/>
<dbReference type="Gene3D" id="3.40.190.10">
    <property type="entry name" value="Periplasmic binding protein-like II"/>
    <property type="match status" value="2"/>
</dbReference>
<dbReference type="PROSITE" id="PS51257">
    <property type="entry name" value="PROKAR_LIPOPROTEIN"/>
    <property type="match status" value="1"/>
</dbReference>
<dbReference type="AlphaFoldDB" id="A0A1I6HUS8"/>
<keyword evidence="6" id="KW-1185">Reference proteome</keyword>
<gene>
    <name evidence="5" type="ORF">SAMN05661086_00316</name>
</gene>
<dbReference type="OrthoDB" id="9763054at2"/>
<dbReference type="SUPFAM" id="SSF53850">
    <property type="entry name" value="Periplasmic binding protein-like II"/>
    <property type="match status" value="1"/>
</dbReference>
<accession>A0A1I6HUS8</accession>
<feature type="signal peptide" evidence="4">
    <location>
        <begin position="1"/>
        <end position="23"/>
    </location>
</feature>
<keyword evidence="2" id="KW-0813">Transport</keyword>
<dbReference type="Pfam" id="PF13416">
    <property type="entry name" value="SBP_bac_8"/>
    <property type="match status" value="1"/>
</dbReference>
<dbReference type="PANTHER" id="PTHR43649">
    <property type="entry name" value="ARABINOSE-BINDING PROTEIN-RELATED"/>
    <property type="match status" value="1"/>
</dbReference>
<evidence type="ECO:0000256" key="1">
    <source>
        <dbReference type="ARBA" id="ARBA00008520"/>
    </source>
</evidence>
<dbReference type="PANTHER" id="PTHR43649:SF34">
    <property type="entry name" value="ABC TRANSPORTER PERIPLASMIC-BINDING PROTEIN YCJN-RELATED"/>
    <property type="match status" value="1"/>
</dbReference>
<dbReference type="RefSeq" id="WP_092558935.1">
    <property type="nucleotide sequence ID" value="NZ_FOYZ01000001.1"/>
</dbReference>
<sequence length="455" mass="49559">MKEKMKKVVALLSVTAMTFTLFTGCGSSGTSEKDVEKTEEVVTTEAQGATEGTTDLSGVKISFLNSKGEIQSGLEEMAAAFEDETGISVEIMACGTGEVPYTKITSAYNSGTAPTMAMLDTTDIVALAEEYALDLSEEKWISECADQVTKVNEKVYSFPFCVEGRGLIYNKTAIEDTLGTTFDSASINSYDALKALLEQLREKGMENPVVISKEDWSLGAHQLGFIYDTYDGTTAGSAELIANLKSGAQDPAEYERFSQFLDTMDLLLEYNINGKDPLGALYEQDPIFLADGDAAIWANGCWAWPNIAEAGASTEDEYGFLPFVLGNDSADFANNGIQAAPSKQVMIDKVQATEEEQAAAKEFLNWMVYNTNGQKMLVETCGIIPACRNNAYDPLDPLGMDIKNKMIAGNTFSSSFVAPSDHWSVMGAAMQKYIAKESTREELTESLKEYWTSQK</sequence>
<dbReference type="InterPro" id="IPR006059">
    <property type="entry name" value="SBP"/>
</dbReference>
<evidence type="ECO:0000256" key="3">
    <source>
        <dbReference type="ARBA" id="ARBA00022729"/>
    </source>
</evidence>
<comment type="similarity">
    <text evidence="1">Belongs to the bacterial solute-binding protein 1 family.</text>
</comment>
<evidence type="ECO:0000256" key="2">
    <source>
        <dbReference type="ARBA" id="ARBA00022448"/>
    </source>
</evidence>
<dbReference type="InterPro" id="IPR050490">
    <property type="entry name" value="Bact_solute-bd_prot1"/>
</dbReference>
<reference evidence="5 6" key="1">
    <citation type="submission" date="2016-10" db="EMBL/GenBank/DDBJ databases">
        <authorList>
            <person name="de Groot N.N."/>
        </authorList>
    </citation>
    <scope>NUCLEOTIDE SEQUENCE [LARGE SCALE GENOMIC DNA]</scope>
    <source>
        <strain evidence="5 6">743A</strain>
    </source>
</reference>
<dbReference type="EMBL" id="FOYZ01000001">
    <property type="protein sequence ID" value="SFR58212.1"/>
    <property type="molecule type" value="Genomic_DNA"/>
</dbReference>